<dbReference type="Gene3D" id="3.60.10.10">
    <property type="entry name" value="Endonuclease/exonuclease/phosphatase"/>
    <property type="match status" value="1"/>
</dbReference>
<dbReference type="AlphaFoldDB" id="A0AAW1WY91"/>
<dbReference type="CDD" id="cd01650">
    <property type="entry name" value="RT_nLTR_like"/>
    <property type="match status" value="1"/>
</dbReference>
<dbReference type="SUPFAM" id="SSF56219">
    <property type="entry name" value="DNase I-like"/>
    <property type="match status" value="1"/>
</dbReference>
<evidence type="ECO:0000313" key="2">
    <source>
        <dbReference type="EMBL" id="KAK9928968.1"/>
    </source>
</evidence>
<dbReference type="PANTHER" id="PTHR31635:SF196">
    <property type="entry name" value="REVERSE TRANSCRIPTASE DOMAIN-CONTAINING PROTEIN-RELATED"/>
    <property type="match status" value="1"/>
</dbReference>
<protein>
    <recommendedName>
        <fullName evidence="1">Reverse transcriptase domain-containing protein</fullName>
    </recommendedName>
</protein>
<gene>
    <name evidence="2" type="ORF">M0R45_026080</name>
</gene>
<accession>A0AAW1WY91</accession>
<name>A0AAW1WY91_RUBAR</name>
<dbReference type="InterPro" id="IPR043502">
    <property type="entry name" value="DNA/RNA_pol_sf"/>
</dbReference>
<dbReference type="Pfam" id="PF00078">
    <property type="entry name" value="RVT_1"/>
    <property type="match status" value="1"/>
</dbReference>
<dbReference type="SUPFAM" id="SSF56672">
    <property type="entry name" value="DNA/RNA polymerases"/>
    <property type="match status" value="1"/>
</dbReference>
<reference evidence="2 3" key="1">
    <citation type="journal article" date="2023" name="G3 (Bethesda)">
        <title>A chromosome-length genome assembly and annotation of blackberry (Rubus argutus, cv. 'Hillquist').</title>
        <authorList>
            <person name="Bruna T."/>
            <person name="Aryal R."/>
            <person name="Dudchenko O."/>
            <person name="Sargent D.J."/>
            <person name="Mead D."/>
            <person name="Buti M."/>
            <person name="Cavallini A."/>
            <person name="Hytonen T."/>
            <person name="Andres J."/>
            <person name="Pham M."/>
            <person name="Weisz D."/>
            <person name="Mascagni F."/>
            <person name="Usai G."/>
            <person name="Natali L."/>
            <person name="Bassil N."/>
            <person name="Fernandez G.E."/>
            <person name="Lomsadze A."/>
            <person name="Armour M."/>
            <person name="Olukolu B."/>
            <person name="Poorten T."/>
            <person name="Britton C."/>
            <person name="Davik J."/>
            <person name="Ashrafi H."/>
            <person name="Aiden E.L."/>
            <person name="Borodovsky M."/>
            <person name="Worthington M."/>
        </authorList>
    </citation>
    <scope>NUCLEOTIDE SEQUENCE [LARGE SCALE GENOMIC DNA]</scope>
    <source>
        <strain evidence="2">PI 553951</strain>
    </source>
</reference>
<feature type="domain" description="Reverse transcriptase" evidence="1">
    <location>
        <begin position="322"/>
        <end position="587"/>
    </location>
</feature>
<sequence length="587" mass="67829">MLDFNNFIRETNLCDPALQNAEFTWSNNREIVIWCRLDRFLFSTGWEDVFSDARQLALTRVTSDHCPVLLDTNIVKWGPAPFRFENMWLEHPSFKENFKIWWEEESFQGWEGFKFMRKLRSLKQKIKVWSKEVFGEVGSEKKEVEILIKQLDTTEIRQGLNDNERSQREAARVRLDQIVFLDEIRWRQRAKFDWAKVGDSNTSFFHRVVNGRRKRSFIQKLEVGSGLVVEDESLIEKEIINFYEKLYSSNEEVVWGLEGLNWSQISVEKALWLERPFEEEEVKNAVFDCGKDKSPGPDGFSLAALQRNWEVVKGEILRVMAEFYTNGVVNKVTNETYICLIPKKSNSIKVADFRPISLTTSLYKIVAKVLAGRLNEVLEDTISYAQGAFVKNRQILDAVLVANELVDEVRLKKKRGLVFKIDFEKAYDHVEWKFLDFVLEKKGFGSRWRIWINECLRTANFSVLINGRPRGKFGATRGLRQGDPLSPFLFILVVDVLSRLTEKAKECGIIEGLAVGRENIEITHLQFADDTIFFLKDDEQNCANLNLILETFCCISGMNINNAKCSLVGINADTSSVERLAKCLVVG</sequence>
<dbReference type="InterPro" id="IPR036691">
    <property type="entry name" value="Endo/exonu/phosph_ase_sf"/>
</dbReference>
<evidence type="ECO:0000313" key="3">
    <source>
        <dbReference type="Proteomes" id="UP001457282"/>
    </source>
</evidence>
<dbReference type="PROSITE" id="PS50878">
    <property type="entry name" value="RT_POL"/>
    <property type="match status" value="1"/>
</dbReference>
<proteinExistence type="predicted"/>
<keyword evidence="3" id="KW-1185">Reference proteome</keyword>
<organism evidence="2 3">
    <name type="scientific">Rubus argutus</name>
    <name type="common">Southern blackberry</name>
    <dbReference type="NCBI Taxonomy" id="59490"/>
    <lineage>
        <taxon>Eukaryota</taxon>
        <taxon>Viridiplantae</taxon>
        <taxon>Streptophyta</taxon>
        <taxon>Embryophyta</taxon>
        <taxon>Tracheophyta</taxon>
        <taxon>Spermatophyta</taxon>
        <taxon>Magnoliopsida</taxon>
        <taxon>eudicotyledons</taxon>
        <taxon>Gunneridae</taxon>
        <taxon>Pentapetalae</taxon>
        <taxon>rosids</taxon>
        <taxon>fabids</taxon>
        <taxon>Rosales</taxon>
        <taxon>Rosaceae</taxon>
        <taxon>Rosoideae</taxon>
        <taxon>Rosoideae incertae sedis</taxon>
        <taxon>Rubus</taxon>
    </lineage>
</organism>
<dbReference type="EMBL" id="JBEDUW010000005">
    <property type="protein sequence ID" value="KAK9928968.1"/>
    <property type="molecule type" value="Genomic_DNA"/>
</dbReference>
<evidence type="ECO:0000259" key="1">
    <source>
        <dbReference type="PROSITE" id="PS50878"/>
    </source>
</evidence>
<comment type="caution">
    <text evidence="2">The sequence shown here is derived from an EMBL/GenBank/DDBJ whole genome shotgun (WGS) entry which is preliminary data.</text>
</comment>
<dbReference type="InterPro" id="IPR000477">
    <property type="entry name" value="RT_dom"/>
</dbReference>
<dbReference type="Proteomes" id="UP001457282">
    <property type="component" value="Unassembled WGS sequence"/>
</dbReference>
<dbReference type="PANTHER" id="PTHR31635">
    <property type="entry name" value="REVERSE TRANSCRIPTASE DOMAIN-CONTAINING PROTEIN-RELATED"/>
    <property type="match status" value="1"/>
</dbReference>